<protein>
    <submittedName>
        <fullName evidence="10">Ribonuclease H-like domain-containing protein</fullName>
    </submittedName>
</protein>
<dbReference type="PROSITE" id="PS50158">
    <property type="entry name" value="ZF_CCHC"/>
    <property type="match status" value="1"/>
</dbReference>
<evidence type="ECO:0000313" key="10">
    <source>
        <dbReference type="EMBL" id="GJS95295.1"/>
    </source>
</evidence>
<reference evidence="10" key="1">
    <citation type="journal article" date="2022" name="Int. J. Mol. Sci.">
        <title>Draft Genome of Tanacetum Coccineum: Genomic Comparison of Closely Related Tanacetum-Family Plants.</title>
        <authorList>
            <person name="Yamashiro T."/>
            <person name="Shiraishi A."/>
            <person name="Nakayama K."/>
            <person name="Satake H."/>
        </authorList>
    </citation>
    <scope>NUCLEOTIDE SEQUENCE</scope>
</reference>
<dbReference type="Gene3D" id="3.30.420.10">
    <property type="entry name" value="Ribonuclease H-like superfamily/Ribonuclease H"/>
    <property type="match status" value="1"/>
</dbReference>
<keyword evidence="1" id="KW-0645">Protease</keyword>
<dbReference type="SUPFAM" id="SSF57756">
    <property type="entry name" value="Retrovirus zinc finger-like domains"/>
    <property type="match status" value="1"/>
</dbReference>
<dbReference type="InterPro" id="IPR057670">
    <property type="entry name" value="SH3_retrovirus"/>
</dbReference>
<evidence type="ECO:0000256" key="3">
    <source>
        <dbReference type="ARBA" id="ARBA00022750"/>
    </source>
</evidence>
<dbReference type="PROSITE" id="PS50994">
    <property type="entry name" value="INTEGRASE"/>
    <property type="match status" value="1"/>
</dbReference>
<evidence type="ECO:0000259" key="8">
    <source>
        <dbReference type="PROSITE" id="PS50158"/>
    </source>
</evidence>
<keyword evidence="2" id="KW-0479">Metal-binding</keyword>
<evidence type="ECO:0000256" key="7">
    <source>
        <dbReference type="SAM" id="MobiDB-lite"/>
    </source>
</evidence>
<dbReference type="SUPFAM" id="SSF53098">
    <property type="entry name" value="Ribonuclease H-like"/>
    <property type="match status" value="1"/>
</dbReference>
<evidence type="ECO:0000313" key="11">
    <source>
        <dbReference type="Proteomes" id="UP001151760"/>
    </source>
</evidence>
<evidence type="ECO:0000256" key="6">
    <source>
        <dbReference type="SAM" id="Coils"/>
    </source>
</evidence>
<evidence type="ECO:0000256" key="5">
    <source>
        <dbReference type="PROSITE-ProRule" id="PRU00047"/>
    </source>
</evidence>
<dbReference type="Proteomes" id="UP001151760">
    <property type="component" value="Unassembled WGS sequence"/>
</dbReference>
<feature type="domain" description="Integrase catalytic" evidence="9">
    <location>
        <begin position="762"/>
        <end position="928"/>
    </location>
</feature>
<keyword evidence="3" id="KW-0064">Aspartyl protease</keyword>
<feature type="region of interest" description="Disordered" evidence="7">
    <location>
        <begin position="1130"/>
        <end position="1162"/>
    </location>
</feature>
<dbReference type="InterPro" id="IPR036875">
    <property type="entry name" value="Znf_CCHC_sf"/>
</dbReference>
<feature type="compositionally biased region" description="Polar residues" evidence="7">
    <location>
        <begin position="1133"/>
        <end position="1158"/>
    </location>
</feature>
<feature type="compositionally biased region" description="Basic and acidic residues" evidence="7">
    <location>
        <begin position="1076"/>
        <end position="1086"/>
    </location>
</feature>
<keyword evidence="5" id="KW-0863">Zinc-finger</keyword>
<dbReference type="EMBL" id="BQNB010011797">
    <property type="protein sequence ID" value="GJS95295.1"/>
    <property type="molecule type" value="Genomic_DNA"/>
</dbReference>
<feature type="coiled-coil region" evidence="6">
    <location>
        <begin position="127"/>
        <end position="168"/>
    </location>
</feature>
<name>A0ABQ4ZYC0_9ASTR</name>
<comment type="caution">
    <text evidence="10">The sequence shown here is derived from an EMBL/GenBank/DDBJ whole genome shotgun (WGS) entry which is preliminary data.</text>
</comment>
<dbReference type="Pfam" id="PF22936">
    <property type="entry name" value="Pol_BBD"/>
    <property type="match status" value="1"/>
</dbReference>
<feature type="region of interest" description="Disordered" evidence="7">
    <location>
        <begin position="306"/>
        <end position="328"/>
    </location>
</feature>
<keyword evidence="4" id="KW-0378">Hydrolase</keyword>
<dbReference type="InterPro" id="IPR013103">
    <property type="entry name" value="RVT_2"/>
</dbReference>
<dbReference type="CDD" id="cd09272">
    <property type="entry name" value="RNase_HI_RT_Ty1"/>
    <property type="match status" value="1"/>
</dbReference>
<keyword evidence="6" id="KW-0175">Coiled coil</keyword>
<dbReference type="SUPFAM" id="SSF56672">
    <property type="entry name" value="DNA/RNA polymerases"/>
    <property type="match status" value="1"/>
</dbReference>
<proteinExistence type="predicted"/>
<feature type="compositionally biased region" description="Polar residues" evidence="7">
    <location>
        <begin position="310"/>
        <end position="328"/>
    </location>
</feature>
<evidence type="ECO:0000256" key="4">
    <source>
        <dbReference type="ARBA" id="ARBA00022801"/>
    </source>
</evidence>
<dbReference type="InterPro" id="IPR039537">
    <property type="entry name" value="Retrotran_Ty1/copia-like"/>
</dbReference>
<dbReference type="InterPro" id="IPR054722">
    <property type="entry name" value="PolX-like_BBD"/>
</dbReference>
<dbReference type="InterPro" id="IPR001584">
    <property type="entry name" value="Integrase_cat-core"/>
</dbReference>
<feature type="domain" description="CCHC-type" evidence="8">
    <location>
        <begin position="42"/>
        <end position="57"/>
    </location>
</feature>
<keyword evidence="5" id="KW-0862">Zinc</keyword>
<feature type="region of interest" description="Disordered" evidence="7">
    <location>
        <begin position="1023"/>
        <end position="1047"/>
    </location>
</feature>
<dbReference type="Pfam" id="PF00098">
    <property type="entry name" value="zf-CCHC"/>
    <property type="match status" value="1"/>
</dbReference>
<dbReference type="InterPro" id="IPR012337">
    <property type="entry name" value="RNaseH-like_sf"/>
</dbReference>
<dbReference type="PANTHER" id="PTHR42648:SF32">
    <property type="entry name" value="RIBONUCLEASE H-LIKE DOMAIN, GAG-PRE-INTEGRASE DOMAIN PROTEIN-RELATED"/>
    <property type="match status" value="1"/>
</dbReference>
<feature type="region of interest" description="Disordered" evidence="7">
    <location>
        <begin position="1072"/>
        <end position="1096"/>
    </location>
</feature>
<dbReference type="Pfam" id="PF00665">
    <property type="entry name" value="rve"/>
    <property type="match status" value="1"/>
</dbReference>
<organism evidence="10 11">
    <name type="scientific">Tanacetum coccineum</name>
    <dbReference type="NCBI Taxonomy" id="301880"/>
    <lineage>
        <taxon>Eukaryota</taxon>
        <taxon>Viridiplantae</taxon>
        <taxon>Streptophyta</taxon>
        <taxon>Embryophyta</taxon>
        <taxon>Tracheophyta</taxon>
        <taxon>Spermatophyta</taxon>
        <taxon>Magnoliopsida</taxon>
        <taxon>eudicotyledons</taxon>
        <taxon>Gunneridae</taxon>
        <taxon>Pentapetalae</taxon>
        <taxon>asterids</taxon>
        <taxon>campanulids</taxon>
        <taxon>Asterales</taxon>
        <taxon>Asteraceae</taxon>
        <taxon>Asteroideae</taxon>
        <taxon>Anthemideae</taxon>
        <taxon>Anthemidinae</taxon>
        <taxon>Tanacetum</taxon>
    </lineage>
</organism>
<feature type="region of interest" description="Disordered" evidence="7">
    <location>
        <begin position="59"/>
        <end position="79"/>
    </location>
</feature>
<accession>A0ABQ4ZYC0</accession>
<dbReference type="Pfam" id="PF13976">
    <property type="entry name" value="gag_pre-integrs"/>
    <property type="match status" value="1"/>
</dbReference>
<dbReference type="InterPro" id="IPR036397">
    <property type="entry name" value="RNaseH_sf"/>
</dbReference>
<dbReference type="InterPro" id="IPR043502">
    <property type="entry name" value="DNA/RNA_pol_sf"/>
</dbReference>
<dbReference type="Pfam" id="PF07727">
    <property type="entry name" value="RVT_2"/>
    <property type="match status" value="2"/>
</dbReference>
<sequence>MDLKWQVAMISIRLKKFYKKIGRKLHFDAKEPVGFDKTKVECYNCHKKGHFARDCRSKGNSGYKSKDNGRRSRKQEEPKALVTLDGEGVDWTDHAEDEQENFTLMAYNNSGSHTEVTSYSKECVESCAKLKKLYDEQREQLGDASIEIQAYTQALNKVEAQLVTHQKNQLWYEEKIRYMKIDLGDKTDVLTYHKKLLAEAVKEKEELKTKLENFQSSSKGLSKLLNRQMSKRDKSGLGYGDQIHDGVLSYENEVFQSVFDNRSSDVENSSLHDRFANVEGMHAVPPPMTGNYMPSGPDREVDDSMFTYGPKQSKTSESDTQTSNYDSYESNSSIETLEYVPEQVIVEPNVVSQPKVWPDAPIIEEYESDSDDEYVIQPLKEQERPSFAFIDTVKHVKTPRDTVKEQNTYSPSPKANKRYWNGLMSKRLGLGYGFTKKACFVCGNFSHLIRDCDFHEKRMAKQIELNKKKGRILVNTASHKFNRQAVSTSAARKVNAVRPIMNENRPRNKFYKPHSPIKKPFNITTAPRTNFSNHKVNTARVKVVSAVRGIKETAIKPSDNPQRALKNKEIIDSECSRHVTGNKAYLAKYQDYNGGLVFFGGSKGYIIGKGKTKIGKLDFEDVCFVKELQHFNLFSVSQMCDKKNKVLFIDTEYLMLSSDFKFPDENQVLLRIPRQNNMYSFNIENIVPSGGLACLIAKATIDESNKWHRRLGHVNFKNLNKLVKGNLVRGLPSKIFQNDHTCVACQKGKQHKASCKAKSVSSISQPLQLLHMDLFRPTSVRSINHKTYCLVITDDFSRFSWVFFLRTKDETSGILKDFIRQIENQLNQKVKTIRCDNGTEFKNRDIIEFCGSKGIKREYSNARTPQQNGVAERKNMTLIKAARTMLADSFLPNTFWAEAVSTACYVLNRVLVTKSQNKTPYELITGKIPIISYIRPFGCHVTILNTFDHLGKFEGKSDEGFLVGYSLNSKAFRVYNLETKRVEENLHITFLENKPNVAGKGPNWLFDLDYLTDSMNYQPVRSENQANKTADPEEANHSAGTQDNIDAGNSKMEAESAQDYFVLPIWSSYTSTVKSSEAKNEDEKPNKNTGLKTNEEPVDHVDQAFMEELERLKRQEKEANDAAEALRKEFAQDTASTPVSTDSPSNVFGTGGSDLNNTDQDDSQIPALEDIYDNPSDGIFTNASYDDEGAVADFTNLESTVNVSPIPTSRIHSIHPTTQILGDPKSAVQTRSKVHKSSGAHAFKISEALEDESWVDAMQEELLNKKDKRGVLVRNKARLVAQGHRQEEGIDYDEVFAPVARIEAIRMFLAFASYMGFIVYQMDVKSAFLYGKIDEEVYVSQPPGFVSRYRKGTIDKTLFMKKDKNDIMLVQVYVDDIIFGSTKRSWCDEFDALMKSRFQMSSMGELTFFLRLQVKQKEDGIFISQDKYVAEILKKFDFTCVKTASTPIETQKPLTKDEEAADVDVTPKTSHLNAVKMIFRYLKDIPKLGLWYPRVSSFDLESYSDSDYVGANLDRKSTIGGCQFLDRRLISWQCKKQTIMATSTTKAEYVVDADCCGQVLWIQNQMLDYGFNFMNTKIYIDNESTICIIKNPVFHSKTKHIEIMHHFIIDAYEKKLIQVLKIHTNNNVADLLTKAFDVSKLWATYGAELVSAAILVNTARPTLSTARLG</sequence>
<dbReference type="InterPro" id="IPR001878">
    <property type="entry name" value="Znf_CCHC"/>
</dbReference>
<dbReference type="PANTHER" id="PTHR42648">
    <property type="entry name" value="TRANSPOSASE, PUTATIVE-RELATED"/>
    <property type="match status" value="1"/>
</dbReference>
<gene>
    <name evidence="10" type="ORF">Tco_0802263</name>
</gene>
<dbReference type="Gene3D" id="4.10.60.10">
    <property type="entry name" value="Zinc finger, CCHC-type"/>
    <property type="match status" value="1"/>
</dbReference>
<reference evidence="10" key="2">
    <citation type="submission" date="2022-01" db="EMBL/GenBank/DDBJ databases">
        <authorList>
            <person name="Yamashiro T."/>
            <person name="Shiraishi A."/>
            <person name="Satake H."/>
            <person name="Nakayama K."/>
        </authorList>
    </citation>
    <scope>NUCLEOTIDE SEQUENCE</scope>
</reference>
<dbReference type="SMART" id="SM00343">
    <property type="entry name" value="ZnF_C2HC"/>
    <property type="match status" value="2"/>
</dbReference>
<evidence type="ECO:0000256" key="1">
    <source>
        <dbReference type="ARBA" id="ARBA00022670"/>
    </source>
</evidence>
<dbReference type="InterPro" id="IPR025724">
    <property type="entry name" value="GAG-pre-integrase_dom"/>
</dbReference>
<evidence type="ECO:0000256" key="2">
    <source>
        <dbReference type="ARBA" id="ARBA00022723"/>
    </source>
</evidence>
<dbReference type="Pfam" id="PF25597">
    <property type="entry name" value="SH3_retrovirus"/>
    <property type="match status" value="1"/>
</dbReference>
<feature type="compositionally biased region" description="Basic and acidic residues" evidence="7">
    <location>
        <begin position="64"/>
        <end position="79"/>
    </location>
</feature>
<keyword evidence="11" id="KW-1185">Reference proteome</keyword>
<evidence type="ECO:0000259" key="9">
    <source>
        <dbReference type="PROSITE" id="PS50994"/>
    </source>
</evidence>